<feature type="domain" description="Calcineurin-like phosphoesterase" evidence="2">
    <location>
        <begin position="3"/>
        <end position="150"/>
    </location>
</feature>
<evidence type="ECO:0000313" key="4">
    <source>
        <dbReference type="Proteomes" id="UP000239711"/>
    </source>
</evidence>
<keyword evidence="4" id="KW-1185">Reference proteome</keyword>
<comment type="similarity">
    <text evidence="1">Belongs to the metallophosphoesterase superfamily. YfcE family.</text>
</comment>
<evidence type="ECO:0000256" key="1">
    <source>
        <dbReference type="ARBA" id="ARBA00008950"/>
    </source>
</evidence>
<dbReference type="InterPro" id="IPR029052">
    <property type="entry name" value="Metallo-depent_PP-like"/>
</dbReference>
<dbReference type="AlphaFoldDB" id="A0A2S9J8J2"/>
<dbReference type="Gene3D" id="3.60.21.10">
    <property type="match status" value="1"/>
</dbReference>
<organism evidence="3 4">
    <name type="scientific">Sphingobacterium haloxyli</name>
    <dbReference type="NCBI Taxonomy" id="2100533"/>
    <lineage>
        <taxon>Bacteria</taxon>
        <taxon>Pseudomonadati</taxon>
        <taxon>Bacteroidota</taxon>
        <taxon>Sphingobacteriia</taxon>
        <taxon>Sphingobacteriales</taxon>
        <taxon>Sphingobacteriaceae</taxon>
        <taxon>Sphingobacterium</taxon>
    </lineage>
</organism>
<proteinExistence type="inferred from homology"/>
<dbReference type="Pfam" id="PF12850">
    <property type="entry name" value="Metallophos_2"/>
    <property type="match status" value="1"/>
</dbReference>
<reference evidence="3 4" key="1">
    <citation type="submission" date="2018-02" db="EMBL/GenBank/DDBJ databases">
        <title>The draft genome of Sphingobacterium sp. 5JN-11.</title>
        <authorList>
            <person name="Liu L."/>
            <person name="Li L."/>
            <person name="Liang L."/>
            <person name="Zhang X."/>
            <person name="Wang T."/>
        </authorList>
    </citation>
    <scope>NUCLEOTIDE SEQUENCE [LARGE SCALE GENOMIC DNA]</scope>
    <source>
        <strain evidence="3 4">5JN-11</strain>
    </source>
</reference>
<evidence type="ECO:0000259" key="2">
    <source>
        <dbReference type="Pfam" id="PF12850"/>
    </source>
</evidence>
<dbReference type="Proteomes" id="UP000239711">
    <property type="component" value="Unassembled WGS sequence"/>
</dbReference>
<accession>A0A2S9J8J2</accession>
<dbReference type="EMBL" id="PVBQ01000001">
    <property type="protein sequence ID" value="PRD49091.1"/>
    <property type="molecule type" value="Genomic_DNA"/>
</dbReference>
<protein>
    <submittedName>
        <fullName evidence="3">YfcE family phosphodiesterase</fullName>
    </submittedName>
</protein>
<dbReference type="SUPFAM" id="SSF56300">
    <property type="entry name" value="Metallo-dependent phosphatases"/>
    <property type="match status" value="1"/>
</dbReference>
<dbReference type="InterPro" id="IPR024654">
    <property type="entry name" value="Calcineurin-like_PHP_lpxH"/>
</dbReference>
<dbReference type="OrthoDB" id="9785951at2"/>
<comment type="caution">
    <text evidence="3">The sequence shown here is derived from an EMBL/GenBank/DDBJ whole genome shotgun (WGS) entry which is preliminary data.</text>
</comment>
<dbReference type="RefSeq" id="WP_105714931.1">
    <property type="nucleotide sequence ID" value="NZ_PVBQ01000001.1"/>
</dbReference>
<gene>
    <name evidence="3" type="ORF">C5745_00115</name>
</gene>
<evidence type="ECO:0000313" key="3">
    <source>
        <dbReference type="EMBL" id="PRD49091.1"/>
    </source>
</evidence>
<name>A0A2S9J8J2_9SPHI</name>
<sequence length="164" mass="18558">MTKIGLISDTHGFLDDAVFKYFDQCDEIWHAGDFGSVAIIDSLAAFKPFKGVWGNIDGKDVRAVCPEHLRFYCEDVDVWMTHIGGYPGRYAAQVKPEIVLHPPKVFICGHSHILKVQFDPKLGLLHLNPGAAGKQGWHKVRTLMRFDINRDKIENMEVIELGIR</sequence>